<accession>C1H762</accession>
<dbReference type="KEGG" id="pbl:PAAG_06603"/>
<dbReference type="HOGENOM" id="CLU_034761_0_0_1"/>
<dbReference type="eggNOG" id="ENOG502RNZW">
    <property type="taxonomic scope" value="Eukaryota"/>
</dbReference>
<dbReference type="EMBL" id="KN294010">
    <property type="protein sequence ID" value="EEH35556.2"/>
    <property type="molecule type" value="Genomic_DNA"/>
</dbReference>
<organism evidence="2 3">
    <name type="scientific">Paracoccidioides lutzii (strain ATCC MYA-826 / Pb01)</name>
    <name type="common">Paracoccidioides brasiliensis</name>
    <dbReference type="NCBI Taxonomy" id="502779"/>
    <lineage>
        <taxon>Eukaryota</taxon>
        <taxon>Fungi</taxon>
        <taxon>Dikarya</taxon>
        <taxon>Ascomycota</taxon>
        <taxon>Pezizomycotina</taxon>
        <taxon>Eurotiomycetes</taxon>
        <taxon>Eurotiomycetidae</taxon>
        <taxon>Onygenales</taxon>
        <taxon>Ajellomycetaceae</taxon>
        <taxon>Paracoccidioides</taxon>
    </lineage>
</organism>
<dbReference type="RefSeq" id="XP_015700161.1">
    <property type="nucleotide sequence ID" value="XM_015845935.1"/>
</dbReference>
<sequence>MPRPHDRTLGLQSGGLTDESTLYVFSLQGAVMAAGDYADFMETNFADHPMPEYGDTADTPICIDVDDNGANTNSSIGSLPLVPPVTHHSTSQSRKLCSALNNKNQRQFDPLDLEIISDPIPEFPVDEPIEDLVQQLEERHQAQFNTVDLDNDFDLLFGNQVIDPMEDAMEQIEQVQHAHPEPIDLENAPNLLFFEQTTKEGIPEVVQQRDEHPQVITLCDKTQSVNRVDVNPLVQDSPMNDSGVVDRIEMSTQEMHNPNHLSPIAEEPSTPAKKTPYTPPPKAGLQPGARQLFTPPSTSPDTPPWNTFRRRREFQRRQSHLASSSSIDGPPPKKYKSNLTASLKCFTNERRQEDPDAFTGMWYENAEKTPTKRMSYVKLLQEEEKDMKMNAANAR</sequence>
<dbReference type="OMA" id="CFTNERR"/>
<dbReference type="GeneID" id="9094750"/>
<proteinExistence type="predicted"/>
<evidence type="ECO:0000256" key="1">
    <source>
        <dbReference type="SAM" id="MobiDB-lite"/>
    </source>
</evidence>
<dbReference type="AlphaFoldDB" id="C1H762"/>
<evidence type="ECO:0000313" key="3">
    <source>
        <dbReference type="Proteomes" id="UP000002059"/>
    </source>
</evidence>
<protein>
    <submittedName>
        <fullName evidence="2">Uncharacterized protein</fullName>
    </submittedName>
</protein>
<gene>
    <name evidence="2" type="ORF">PAAG_06603</name>
</gene>
<reference evidence="2 3" key="1">
    <citation type="journal article" date="2011" name="PLoS Genet.">
        <title>Comparative genomic analysis of human fungal pathogens causing paracoccidioidomycosis.</title>
        <authorList>
            <person name="Desjardins C.A."/>
            <person name="Champion M.D."/>
            <person name="Holder J.W."/>
            <person name="Muszewska A."/>
            <person name="Goldberg J."/>
            <person name="Bailao A.M."/>
            <person name="Brigido M.M."/>
            <person name="Ferreira M.E."/>
            <person name="Garcia A.M."/>
            <person name="Grynberg M."/>
            <person name="Gujja S."/>
            <person name="Heiman D.I."/>
            <person name="Henn M.R."/>
            <person name="Kodira C.D."/>
            <person name="Leon-Narvaez H."/>
            <person name="Longo L.V."/>
            <person name="Ma L.J."/>
            <person name="Malavazi I."/>
            <person name="Matsuo A.L."/>
            <person name="Morais F.V."/>
            <person name="Pereira M."/>
            <person name="Rodriguez-Brito S."/>
            <person name="Sakthikumar S."/>
            <person name="Salem-Izacc S.M."/>
            <person name="Sykes S.M."/>
            <person name="Teixeira M.M."/>
            <person name="Vallejo M.C."/>
            <person name="Walter M.E."/>
            <person name="Yandava C."/>
            <person name="Young S."/>
            <person name="Zeng Q."/>
            <person name="Zucker J."/>
            <person name="Felipe M.S."/>
            <person name="Goldman G.H."/>
            <person name="Haas B.J."/>
            <person name="McEwen J.G."/>
            <person name="Nino-Vega G."/>
            <person name="Puccia R."/>
            <person name="San-Blas G."/>
            <person name="Soares C.M."/>
            <person name="Birren B.W."/>
            <person name="Cuomo C.A."/>
        </authorList>
    </citation>
    <scope>NUCLEOTIDE SEQUENCE [LARGE SCALE GENOMIC DNA]</scope>
    <source>
        <strain evidence="3">ATCC MYA-826 / Pb01</strain>
    </source>
</reference>
<feature type="compositionally biased region" description="Basic residues" evidence="1">
    <location>
        <begin position="308"/>
        <end position="319"/>
    </location>
</feature>
<dbReference type="OrthoDB" id="4185230at2759"/>
<dbReference type="VEuPathDB" id="FungiDB:PAAG_06603"/>
<feature type="region of interest" description="Disordered" evidence="1">
    <location>
        <begin position="257"/>
        <end position="336"/>
    </location>
</feature>
<keyword evidence="3" id="KW-1185">Reference proteome</keyword>
<name>C1H762_PARBA</name>
<evidence type="ECO:0000313" key="2">
    <source>
        <dbReference type="EMBL" id="EEH35556.2"/>
    </source>
</evidence>
<dbReference type="Proteomes" id="UP000002059">
    <property type="component" value="Partially assembled WGS sequence"/>
</dbReference>